<organism evidence="1 2">
    <name type="scientific">Lactiplantibacillus fabifermentans DSM 21115</name>
    <dbReference type="NCBI Taxonomy" id="1413187"/>
    <lineage>
        <taxon>Bacteria</taxon>
        <taxon>Bacillati</taxon>
        <taxon>Bacillota</taxon>
        <taxon>Bacilli</taxon>
        <taxon>Lactobacillales</taxon>
        <taxon>Lactobacillaceae</taxon>
        <taxon>Lactiplantibacillus</taxon>
    </lineage>
</organism>
<keyword evidence="2" id="KW-1185">Reference proteome</keyword>
<gene>
    <name evidence="1" type="ORF">DY78_GL002736</name>
</gene>
<comment type="caution">
    <text evidence="1">The sequence shown here is derived from an EMBL/GenBank/DDBJ whole genome shotgun (WGS) entry which is preliminary data.</text>
</comment>
<name>A0A0R2NUB6_9LACO</name>
<accession>A0A0R2NUB6</accession>
<proteinExistence type="predicted"/>
<protein>
    <submittedName>
        <fullName evidence="1">Uncharacterized protein</fullName>
    </submittedName>
</protein>
<evidence type="ECO:0000313" key="2">
    <source>
        <dbReference type="Proteomes" id="UP000050920"/>
    </source>
</evidence>
<reference evidence="1 2" key="1">
    <citation type="journal article" date="2015" name="Genome Announc.">
        <title>Expanding the biotechnology potential of lactobacilli through comparative genomics of 213 strains and associated genera.</title>
        <authorList>
            <person name="Sun Z."/>
            <person name="Harris H.M."/>
            <person name="McCann A."/>
            <person name="Guo C."/>
            <person name="Argimon S."/>
            <person name="Zhang W."/>
            <person name="Yang X."/>
            <person name="Jeffery I.B."/>
            <person name="Cooney J.C."/>
            <person name="Kagawa T.F."/>
            <person name="Liu W."/>
            <person name="Song Y."/>
            <person name="Salvetti E."/>
            <person name="Wrobel A."/>
            <person name="Rasinkangas P."/>
            <person name="Parkhill J."/>
            <person name="Rea M.C."/>
            <person name="O'Sullivan O."/>
            <person name="Ritari J."/>
            <person name="Douillard F.P."/>
            <person name="Paul Ross R."/>
            <person name="Yang R."/>
            <person name="Briner A.E."/>
            <person name="Felis G.E."/>
            <person name="de Vos W.M."/>
            <person name="Barrangou R."/>
            <person name="Klaenhammer T.R."/>
            <person name="Caufield P.W."/>
            <person name="Cui Y."/>
            <person name="Zhang H."/>
            <person name="O'Toole P.W."/>
        </authorList>
    </citation>
    <scope>NUCLEOTIDE SEQUENCE [LARGE SCALE GENOMIC DNA]</scope>
    <source>
        <strain evidence="1 2">DSM 21115</strain>
    </source>
</reference>
<evidence type="ECO:0000313" key="1">
    <source>
        <dbReference type="EMBL" id="KRO28000.1"/>
    </source>
</evidence>
<sequence>MNGCQFINLITIGDPGALFRAIHNCKAWQQTETRATGNLSPQETQLFLKLAQQVTRNLTDN</sequence>
<dbReference type="Proteomes" id="UP000050920">
    <property type="component" value="Unassembled WGS sequence"/>
</dbReference>
<dbReference type="AlphaFoldDB" id="A0A0R2NUB6"/>
<dbReference type="EMBL" id="AYGX02000057">
    <property type="protein sequence ID" value="KRO28000.1"/>
    <property type="molecule type" value="Genomic_DNA"/>
</dbReference>